<evidence type="ECO:0000259" key="4">
    <source>
        <dbReference type="SMART" id="SM01362"/>
    </source>
</evidence>
<dbReference type="GO" id="GO:0000462">
    <property type="term" value="P:maturation of SSU-rRNA from tricistronic rRNA transcript (SSU-rRNA, 5.8S rRNA, LSU-rRNA)"/>
    <property type="evidence" value="ECO:0007669"/>
    <property type="project" value="TreeGrafter"/>
</dbReference>
<dbReference type="OrthoDB" id="119302at2759"/>
<evidence type="ECO:0000256" key="2">
    <source>
        <dbReference type="SAM" id="MobiDB-lite"/>
    </source>
</evidence>
<dbReference type="Proteomes" id="UP000009168">
    <property type="component" value="Unassembled WGS sequence"/>
</dbReference>
<comment type="similarity">
    <text evidence="1">Belongs to the TRAFAC class translation factor GTPase superfamily. Bms1-like GTPase family. TSR1 subfamily.</text>
</comment>
<gene>
    <name evidence="5" type="ORF">TTHERM_00784570</name>
</gene>
<dbReference type="GO" id="GO:0030688">
    <property type="term" value="C:preribosome, small subunit precursor"/>
    <property type="evidence" value="ECO:0007669"/>
    <property type="project" value="TreeGrafter"/>
</dbReference>
<name>Q231N2_TETTS</name>
<dbReference type="GO" id="GO:0005634">
    <property type="term" value="C:nucleus"/>
    <property type="evidence" value="ECO:0007669"/>
    <property type="project" value="InterPro"/>
</dbReference>
<sequence length="806" mass="93638">MGSQHKAGNFKQKNKKFKGAKTATKTHKIETKTKKITKKNTSLNKSARKLYLEQQKFNKSVKREDQIEKLINQNSVLDSATKSAFIEMAKQSKAPRIVYLLPLNNAANTKQLRQEIEQYISSQMSKHEDIEMMDKTTASNQDDGKMRFKFPYYQFFAHPTYFPGLIKENFIIIEGDRVFENIMDFCKIADIVCPVLSCKDANLEKLNLDPYNNANAFDEWGYKILSALRLQGLPSTISVLQDVNTIPQGKQKDVKKLFQRYFASEFEDHFVSIENEQSIFTLLRQLQARTLLPYDWKEQRGYMLADEVTVNPTNGVVEITGFLRGHCINANQLIHITGYDDYEIQKIEILKNPIKIKQKIKKKGNGMNETNMSMINFNSDILLTQEATDPDQINPFAKDSGLTKKKSKKHSSTANILKGIDENEEIDNENSDIEEEGDEEEEEEEVEEQEEEEKNKGNIEEEGDIEIEGEDEEDNITINSDDENQQKCEGDKKQKILELQERGEDELELEDEVEYATTINLRERYENYQGMKSFKTSEWDKYENLPDPYEKVYVFKNYIRTKNTAFLHAEEQAFAYAGFYIKIYVKGFPLDKLSAHPKEKALILSTLLKHERKMTVLHARVKRNIEYEDKAVESKQNYVIHMGFRRAVVNSIFSKIYNNNDKTKYVKKVKELNQFYMASFYYYNIYPPANIIMFNEGGDILNADFCLSGQVMKSDPLQVVLKRIILTGYPFKIHKRKAVCRLMFFNPLDIKYFQPVELKTKLGLRGKILESLGTHGLMKCLFSGFVKPHDTICMHLYKRVFPKAPF</sequence>
<feature type="domain" description="AARP2CN" evidence="3">
    <location>
        <begin position="278"/>
        <end position="354"/>
    </location>
</feature>
<reference evidence="6" key="1">
    <citation type="journal article" date="2006" name="PLoS Biol.">
        <title>Macronuclear genome sequence of the ciliate Tetrahymena thermophila, a model eukaryote.</title>
        <authorList>
            <person name="Eisen J.A."/>
            <person name="Coyne R.S."/>
            <person name="Wu M."/>
            <person name="Wu D."/>
            <person name="Thiagarajan M."/>
            <person name="Wortman J.R."/>
            <person name="Badger J.H."/>
            <person name="Ren Q."/>
            <person name="Amedeo P."/>
            <person name="Jones K.M."/>
            <person name="Tallon L.J."/>
            <person name="Delcher A.L."/>
            <person name="Salzberg S.L."/>
            <person name="Silva J.C."/>
            <person name="Haas B.J."/>
            <person name="Majoros W.H."/>
            <person name="Farzad M."/>
            <person name="Carlton J.M."/>
            <person name="Smith R.K. Jr."/>
            <person name="Garg J."/>
            <person name="Pearlman R.E."/>
            <person name="Karrer K.M."/>
            <person name="Sun L."/>
            <person name="Manning G."/>
            <person name="Elde N.C."/>
            <person name="Turkewitz A.P."/>
            <person name="Asai D.J."/>
            <person name="Wilkes D.E."/>
            <person name="Wang Y."/>
            <person name="Cai H."/>
            <person name="Collins K."/>
            <person name="Stewart B.A."/>
            <person name="Lee S.R."/>
            <person name="Wilamowska K."/>
            <person name="Weinberg Z."/>
            <person name="Ruzzo W.L."/>
            <person name="Wloga D."/>
            <person name="Gaertig J."/>
            <person name="Frankel J."/>
            <person name="Tsao C.-C."/>
            <person name="Gorovsky M.A."/>
            <person name="Keeling P.J."/>
            <person name="Waller R.F."/>
            <person name="Patron N.J."/>
            <person name="Cherry J.M."/>
            <person name="Stover N.A."/>
            <person name="Krieger C.J."/>
            <person name="del Toro C."/>
            <person name="Ryder H.F."/>
            <person name="Williamson S.C."/>
            <person name="Barbeau R.A."/>
            <person name="Hamilton E.P."/>
            <person name="Orias E."/>
        </authorList>
    </citation>
    <scope>NUCLEOTIDE SEQUENCE [LARGE SCALE GENOMIC DNA]</scope>
    <source>
        <strain evidence="6">SB210</strain>
    </source>
</reference>
<organism evidence="5 6">
    <name type="scientific">Tetrahymena thermophila (strain SB210)</name>
    <dbReference type="NCBI Taxonomy" id="312017"/>
    <lineage>
        <taxon>Eukaryota</taxon>
        <taxon>Sar</taxon>
        <taxon>Alveolata</taxon>
        <taxon>Ciliophora</taxon>
        <taxon>Intramacronucleata</taxon>
        <taxon>Oligohymenophorea</taxon>
        <taxon>Hymenostomatida</taxon>
        <taxon>Tetrahymenina</taxon>
        <taxon>Tetrahymenidae</taxon>
        <taxon>Tetrahymena</taxon>
    </lineage>
</organism>
<feature type="compositionally biased region" description="Low complexity" evidence="2">
    <location>
        <begin position="1"/>
        <end position="11"/>
    </location>
</feature>
<dbReference type="InterPro" id="IPR012948">
    <property type="entry name" value="AARP2CN"/>
</dbReference>
<dbReference type="KEGG" id="tet:TTHERM_00784570"/>
<dbReference type="SMART" id="SM01362">
    <property type="entry name" value="DUF663"/>
    <property type="match status" value="1"/>
</dbReference>
<feature type="region of interest" description="Disordered" evidence="2">
    <location>
        <begin position="1"/>
        <end position="38"/>
    </location>
</feature>
<dbReference type="InterPro" id="IPR039761">
    <property type="entry name" value="Bms1/Tsr1"/>
</dbReference>
<dbReference type="eggNOG" id="KOG0524">
    <property type="taxonomic scope" value="Eukaryota"/>
</dbReference>
<dbReference type="Pfam" id="PF08142">
    <property type="entry name" value="AARP2CN"/>
    <property type="match status" value="1"/>
</dbReference>
<dbReference type="GO" id="GO:0003924">
    <property type="term" value="F:GTPase activity"/>
    <property type="evidence" value="ECO:0007669"/>
    <property type="project" value="TreeGrafter"/>
</dbReference>
<dbReference type="GO" id="GO:0000479">
    <property type="term" value="P:endonucleolytic cleavage of tricistronic rRNA transcript (SSU-rRNA, 5.8S rRNA, LSU-rRNA)"/>
    <property type="evidence" value="ECO:0007669"/>
    <property type="project" value="TreeGrafter"/>
</dbReference>
<dbReference type="AlphaFoldDB" id="Q231N2"/>
<evidence type="ECO:0000256" key="1">
    <source>
        <dbReference type="ARBA" id="ARBA00038288"/>
    </source>
</evidence>
<dbReference type="EMBL" id="GG662770">
    <property type="protein sequence ID" value="EAR91270.3"/>
    <property type="molecule type" value="Genomic_DNA"/>
</dbReference>
<dbReference type="RefSeq" id="XP_001011515.3">
    <property type="nucleotide sequence ID" value="XM_001011515.3"/>
</dbReference>
<feature type="compositionally biased region" description="Acidic residues" evidence="2">
    <location>
        <begin position="460"/>
        <end position="483"/>
    </location>
</feature>
<dbReference type="PANTHER" id="PTHR12858:SF1">
    <property type="entry name" value="PRE-RRNA-PROCESSING PROTEIN TSR1 HOMOLOG"/>
    <property type="match status" value="1"/>
</dbReference>
<dbReference type="GeneID" id="7841983"/>
<dbReference type="Pfam" id="PF04950">
    <property type="entry name" value="RIBIOP_C"/>
    <property type="match status" value="1"/>
</dbReference>
<protein>
    <submittedName>
        <fullName evidence="5">Carboxy-terminal domain transketolase</fullName>
    </submittedName>
</protein>
<feature type="compositionally biased region" description="Acidic residues" evidence="2">
    <location>
        <begin position="422"/>
        <end position="452"/>
    </location>
</feature>
<dbReference type="eggNOG" id="KOG1980">
    <property type="taxonomic scope" value="Eukaryota"/>
</dbReference>
<feature type="domain" description="Ribosome biogenesis protein BMS1/TSR1 C-terminal" evidence="4">
    <location>
        <begin position="512"/>
        <end position="800"/>
    </location>
</feature>
<evidence type="ECO:0000259" key="3">
    <source>
        <dbReference type="SMART" id="SM00785"/>
    </source>
</evidence>
<dbReference type="HOGENOM" id="CLU_269552_0_0_1"/>
<dbReference type="FunCoup" id="Q231N2">
    <property type="interactions" value="173"/>
</dbReference>
<dbReference type="GO" id="GO:0005525">
    <property type="term" value="F:GTP binding"/>
    <property type="evidence" value="ECO:0007669"/>
    <property type="project" value="TreeGrafter"/>
</dbReference>
<feature type="region of interest" description="Disordered" evidence="2">
    <location>
        <begin position="392"/>
        <end position="490"/>
    </location>
</feature>
<evidence type="ECO:0000313" key="5">
    <source>
        <dbReference type="EMBL" id="EAR91270.3"/>
    </source>
</evidence>
<evidence type="ECO:0000313" key="6">
    <source>
        <dbReference type="Proteomes" id="UP000009168"/>
    </source>
</evidence>
<dbReference type="GO" id="GO:0034511">
    <property type="term" value="F:U3 snoRNA binding"/>
    <property type="evidence" value="ECO:0007669"/>
    <property type="project" value="TreeGrafter"/>
</dbReference>
<dbReference type="Pfam" id="PF22298">
    <property type="entry name" value="Tsr1_G-like"/>
    <property type="match status" value="1"/>
</dbReference>
<proteinExistence type="inferred from homology"/>
<dbReference type="InterPro" id="IPR007034">
    <property type="entry name" value="BMS1_TSR1_C"/>
</dbReference>
<dbReference type="InParanoid" id="Q231N2"/>
<accession>Q231N2</accession>
<dbReference type="STRING" id="312017.Q231N2"/>
<dbReference type="SMART" id="SM00785">
    <property type="entry name" value="AARP2CN"/>
    <property type="match status" value="1"/>
</dbReference>
<dbReference type="PANTHER" id="PTHR12858">
    <property type="entry name" value="RIBOSOME BIOGENESIS PROTEIN"/>
    <property type="match status" value="1"/>
</dbReference>
<keyword evidence="6" id="KW-1185">Reference proteome</keyword>